<dbReference type="PANTHER" id="PTHR33204:SF18">
    <property type="entry name" value="TRANSCRIPTIONAL REGULATORY PROTEIN"/>
    <property type="match status" value="1"/>
</dbReference>
<dbReference type="InterPro" id="IPR036390">
    <property type="entry name" value="WH_DNA-bd_sf"/>
</dbReference>
<protein>
    <submittedName>
        <fullName evidence="5">HxlR-like helix-turn-helix</fullName>
    </submittedName>
</protein>
<dbReference type="Proteomes" id="UP000030787">
    <property type="component" value="Chromosome"/>
</dbReference>
<dbReference type="PROSITE" id="PS51118">
    <property type="entry name" value="HTH_HXLR"/>
    <property type="match status" value="1"/>
</dbReference>
<evidence type="ECO:0000256" key="2">
    <source>
        <dbReference type="ARBA" id="ARBA00023125"/>
    </source>
</evidence>
<keyword evidence="3" id="KW-0804">Transcription</keyword>
<feature type="domain" description="HTH hxlR-type" evidence="4">
    <location>
        <begin position="5"/>
        <end position="108"/>
    </location>
</feature>
<dbReference type="GeneID" id="24818703"/>
<evidence type="ECO:0000256" key="3">
    <source>
        <dbReference type="ARBA" id="ARBA00023163"/>
    </source>
</evidence>
<sequence length="120" mass="14200">MNPECTLCKTMDYLSKKWTIIILFELWKGEEQKWKRFSEIEALMGHISPKILAERLKELEGEGLVINRVDASSFPVKSEYRLTESGEELVEAIRQIKYWALKWKVHNDVCMIQNCRKCTF</sequence>
<dbReference type="InterPro" id="IPR036388">
    <property type="entry name" value="WH-like_DNA-bd_sf"/>
</dbReference>
<evidence type="ECO:0000313" key="6">
    <source>
        <dbReference type="Proteomes" id="UP000030787"/>
    </source>
</evidence>
<dbReference type="EMBL" id="CP010070">
    <property type="protein sequence ID" value="AIZ56911.1"/>
    <property type="molecule type" value="Genomic_DNA"/>
</dbReference>
<dbReference type="RefSeq" id="WP_048112824.1">
    <property type="nucleotide sequence ID" value="NZ_CP010070.1"/>
</dbReference>
<dbReference type="GO" id="GO:0003677">
    <property type="term" value="F:DNA binding"/>
    <property type="evidence" value="ECO:0007669"/>
    <property type="project" value="UniProtKB-KW"/>
</dbReference>
<name>A0A0A7LHB4_9ARCH</name>
<gene>
    <name evidence="5" type="ORF">Mpt1_c10410</name>
</gene>
<evidence type="ECO:0000259" key="4">
    <source>
        <dbReference type="PROSITE" id="PS51118"/>
    </source>
</evidence>
<dbReference type="AlphaFoldDB" id="A0A0A7LHB4"/>
<evidence type="ECO:0000313" key="5">
    <source>
        <dbReference type="EMBL" id="AIZ56911.1"/>
    </source>
</evidence>
<reference evidence="5 6" key="1">
    <citation type="journal article" date="2014" name="Appl. Environ. Microbiol.">
        <title>Comparative Genome Analysis of 'Candidatus Methanoplasma termitum' Indicates a New Mode of Energy Metabolism in the Seventh Order of Methanogens.</title>
        <authorList>
            <person name="Lang K."/>
            <person name="Schuldes J."/>
            <person name="Klingl A."/>
            <person name="Poehlein A."/>
            <person name="Daniel R."/>
            <person name="Brune A."/>
        </authorList>
    </citation>
    <scope>NUCLEOTIDE SEQUENCE [LARGE SCALE GENOMIC DNA]</scope>
    <source>
        <strain evidence="6">Mpt1</strain>
    </source>
</reference>
<dbReference type="Pfam" id="PF01638">
    <property type="entry name" value="HxlR"/>
    <property type="match status" value="1"/>
</dbReference>
<dbReference type="InterPro" id="IPR002577">
    <property type="entry name" value="HTH_HxlR"/>
</dbReference>
<proteinExistence type="predicted"/>
<keyword evidence="1" id="KW-0805">Transcription regulation</keyword>
<evidence type="ECO:0000256" key="1">
    <source>
        <dbReference type="ARBA" id="ARBA00023015"/>
    </source>
</evidence>
<dbReference type="PANTHER" id="PTHR33204">
    <property type="entry name" value="TRANSCRIPTIONAL REGULATOR, MARR FAMILY"/>
    <property type="match status" value="1"/>
</dbReference>
<dbReference type="SUPFAM" id="SSF46785">
    <property type="entry name" value="Winged helix' DNA-binding domain"/>
    <property type="match status" value="1"/>
</dbReference>
<dbReference type="KEGG" id="mear:Mpt1_c10410"/>
<dbReference type="Gene3D" id="1.10.10.10">
    <property type="entry name" value="Winged helix-like DNA-binding domain superfamily/Winged helix DNA-binding domain"/>
    <property type="match status" value="1"/>
</dbReference>
<dbReference type="HOGENOM" id="CLU_111585_5_3_2"/>
<organism evidence="5 6">
    <name type="scientific">Candidatus Methanoplasma termitum</name>
    <dbReference type="NCBI Taxonomy" id="1577791"/>
    <lineage>
        <taxon>Archaea</taxon>
        <taxon>Methanobacteriati</taxon>
        <taxon>Thermoplasmatota</taxon>
        <taxon>Thermoplasmata</taxon>
        <taxon>Methanomassiliicoccales</taxon>
        <taxon>Methanomassiliicoccaceae</taxon>
        <taxon>Candidatus Methanoplasma</taxon>
    </lineage>
</organism>
<keyword evidence="6" id="KW-1185">Reference proteome</keyword>
<keyword evidence="2" id="KW-0238">DNA-binding</keyword>
<dbReference type="OrthoDB" id="147589at2157"/>
<accession>A0A0A7LHB4</accession>